<dbReference type="PROSITE" id="PS51257">
    <property type="entry name" value="PROKAR_LIPOPROTEIN"/>
    <property type="match status" value="1"/>
</dbReference>
<proteinExistence type="predicted"/>
<dbReference type="Proteomes" id="UP000646484">
    <property type="component" value="Unassembled WGS sequence"/>
</dbReference>
<protein>
    <submittedName>
        <fullName evidence="1">Uncharacterized protein</fullName>
    </submittedName>
</protein>
<keyword evidence="2" id="KW-1185">Reference proteome</keyword>
<accession>A0ABR7D181</accession>
<organism evidence="1 2">
    <name type="scientific">Butyricimonas hominis</name>
    <dbReference type="NCBI Taxonomy" id="2763032"/>
    <lineage>
        <taxon>Bacteria</taxon>
        <taxon>Pseudomonadati</taxon>
        <taxon>Bacteroidota</taxon>
        <taxon>Bacteroidia</taxon>
        <taxon>Bacteroidales</taxon>
        <taxon>Odoribacteraceae</taxon>
        <taxon>Butyricimonas</taxon>
    </lineage>
</organism>
<evidence type="ECO:0000313" key="2">
    <source>
        <dbReference type="Proteomes" id="UP000646484"/>
    </source>
</evidence>
<gene>
    <name evidence="1" type="ORF">H8S64_11360</name>
</gene>
<sequence length="303" mass="35213">MRYIVLILLAWGLFASCNDEDAIVPREADVVLRYQFPQGTNEWDEIAEEMKEKHDVYLIYKGFSPLDFSRAWAISGQTSYSGESLTDEQAKNHVKFMKEHIFDYLPTDLSRSVLPMYYFLIHDYRTETVGWSGGISTEAVTNFTGGLDFWANSIYNPSVTEFPATWEKLREHRIRIMKQFLESAIDRGKVVIPASFHDGFNYTKDINTWNTSDADYYLKRGFLGTLSGDIYNFGSIWGISYTNPTLNFLTYVFLGFRYTEEEFLSIYPPADYPLIQKKRLEVLDYMKEKYNVDLEAIARGPEL</sequence>
<reference evidence="1 2" key="1">
    <citation type="submission" date="2020-08" db="EMBL/GenBank/DDBJ databases">
        <title>Genome public.</title>
        <authorList>
            <person name="Liu C."/>
            <person name="Sun Q."/>
        </authorList>
    </citation>
    <scope>NUCLEOTIDE SEQUENCE [LARGE SCALE GENOMIC DNA]</scope>
    <source>
        <strain evidence="1 2">NSJ-56</strain>
    </source>
</reference>
<comment type="caution">
    <text evidence="1">The sequence shown here is derived from an EMBL/GenBank/DDBJ whole genome shotgun (WGS) entry which is preliminary data.</text>
</comment>
<dbReference type="EMBL" id="JACOOH010000004">
    <property type="protein sequence ID" value="MBC5621695.1"/>
    <property type="molecule type" value="Genomic_DNA"/>
</dbReference>
<evidence type="ECO:0000313" key="1">
    <source>
        <dbReference type="EMBL" id="MBC5621695.1"/>
    </source>
</evidence>
<dbReference type="Gene3D" id="3.40.390.70">
    <property type="match status" value="1"/>
</dbReference>
<dbReference type="RefSeq" id="WP_186976154.1">
    <property type="nucleotide sequence ID" value="NZ_JACOOH010000004.1"/>
</dbReference>
<name>A0ABR7D181_9BACT</name>